<dbReference type="RefSeq" id="XP_066658664.1">
    <property type="nucleotide sequence ID" value="XM_066802497.1"/>
</dbReference>
<feature type="region of interest" description="Disordered" evidence="1">
    <location>
        <begin position="357"/>
        <end position="386"/>
    </location>
</feature>
<evidence type="ECO:0008006" key="4">
    <source>
        <dbReference type="Google" id="ProtNLM"/>
    </source>
</evidence>
<feature type="region of interest" description="Disordered" evidence="1">
    <location>
        <begin position="494"/>
        <end position="541"/>
    </location>
</feature>
<feature type="compositionally biased region" description="Basic and acidic residues" evidence="1">
    <location>
        <begin position="1268"/>
        <end position="1282"/>
    </location>
</feature>
<gene>
    <name evidence="2" type="ORF">J3D65DRAFT_655722</name>
</gene>
<sequence>MNTIDTKAFNHAANIDLAQGRVWDAYEGYTEVLESETPGHPYAFLNRALCLIILGHPALATFDCWRAIAGGKWAECNVKDHLGLCIRTYVTMYMKAKNDGETWTTGCANGEVLKAEGRWLAHPLASFAVRTAPKLKPQMTDFPHARYVILCGYYRLAYALFKCGGGALQSALNMINLATESHCQTDVQRVWFLPLQNHILEHIQGIFKEEDGYMLELHNKGLIELPRDRPMMEDNLMRGLMKSTFTTIPREQYPWDSLSVTTANFDELRPELQEFLEKRNHNVRLDAIRCSDNHPVIKNKVPRLYLKACRPEGDKSPVAIVDEEGIFVWSRKNGVDVSCEGCGALLQVNDDWLPPPDARQKYSSLGTESDIFSDRQTPDGIPVPHDRMPLVEAEETLGSAMSPPPKPLTGRYYANLNAESSRAPRPEGLPSNSVSGSDKQDEVMLDTPKSPPEEYVTPEPGRAAFEERRPSLESFGLPEAGGDVSQGLQEDRKDSLYPNVDDAPPDCPPSPRAAPLEVSFPPLQPSPALLPQVEGSEEPDDLTDLSIRKLREKMKNSGEEAEFDLRTCLGQNCYVFFCSKECEVRHSAAHDTICDHSLEEPFLTIHAEQSTKIGGWWGGMVPTIPRQRVLSYLMKKVMSTLWWETGCAAEFDSQDEEGGQGAASDTGEPKIPLEMPWVRLMDGNLDEPNPIPDYNSEHGDIVFVNDIPEGDIRYLFPGYISGTARPSATDFAQFKSHKLVFSLDTSVIWPLQVLFEMGREEAFFDISCWDGWMLMTLAAKIEDSARIDRFCRFSKSTNARGMIGKTRCVDIPHTVRTNGLQRLQKTDPAEAAPGSFTDSYLAEENELLMGSLHPLTSLIRSAKELDQPSTVRLAERAGDVFVFNWPIDRPLVPGKPLLKADDEVWPFKLHNDALEHDEKAGIGGRWANVRSEVVARWVRRGYQASREDDMEREVAEDSGVMIEELLAGYRVAALGHRGGAARHPPVPESSSDENMDGHSSPVGSGRDVHMEVDNDGVAAGLQFLGDVNGEDTSNGNGMVSGYGVNGIGVNGNGMTNGYGVNGNGMVNGNGVVNGNGINGNVTSNHNRGFTAINARRATPTPAEPSSEASSGARSPPSEGSYWSTDEGEQFVRDESDLAFANGRLWAHLLAETENQKRGEKSESESEQEEEIPSEPEFEQEDDEESGYEGEEESEKESEQEAKDEHERNEHQDGHQDGGSKGGEKEDEEEVKNRYRRDDEGDSDSDEDEEQPLLKRSGKGEDGEDGDEENKQGDGEEGERGETNRTPIGGVVVRTPPPPPQQVSEDSSSDELDLSKLTMYELGH</sequence>
<accession>A0ABR1M782</accession>
<feature type="region of interest" description="Disordered" evidence="1">
    <location>
        <begin position="977"/>
        <end position="1002"/>
    </location>
</feature>
<dbReference type="GeneID" id="92035403"/>
<evidence type="ECO:0000313" key="3">
    <source>
        <dbReference type="Proteomes" id="UP001360953"/>
    </source>
</evidence>
<dbReference type="EMBL" id="JBBPEH010000002">
    <property type="protein sequence ID" value="KAK7542371.1"/>
    <property type="molecule type" value="Genomic_DNA"/>
</dbReference>
<dbReference type="InterPro" id="IPR011990">
    <property type="entry name" value="TPR-like_helical_dom_sf"/>
</dbReference>
<feature type="region of interest" description="Disordered" evidence="1">
    <location>
        <begin position="420"/>
        <end position="463"/>
    </location>
</feature>
<proteinExistence type="predicted"/>
<feature type="region of interest" description="Disordered" evidence="1">
    <location>
        <begin position="1094"/>
        <end position="1126"/>
    </location>
</feature>
<feature type="compositionally biased region" description="Acidic residues" evidence="1">
    <location>
        <begin position="1164"/>
        <end position="1195"/>
    </location>
</feature>
<feature type="compositionally biased region" description="Basic and acidic residues" evidence="1">
    <location>
        <begin position="1196"/>
        <end position="1223"/>
    </location>
</feature>
<organism evidence="2 3">
    <name type="scientific">Phyllosticta citribraziliensis</name>
    <dbReference type="NCBI Taxonomy" id="989973"/>
    <lineage>
        <taxon>Eukaryota</taxon>
        <taxon>Fungi</taxon>
        <taxon>Dikarya</taxon>
        <taxon>Ascomycota</taxon>
        <taxon>Pezizomycotina</taxon>
        <taxon>Dothideomycetes</taxon>
        <taxon>Dothideomycetes incertae sedis</taxon>
        <taxon>Botryosphaeriales</taxon>
        <taxon>Phyllostictaceae</taxon>
        <taxon>Phyllosticta</taxon>
    </lineage>
</organism>
<feature type="compositionally biased region" description="Low complexity" evidence="1">
    <location>
        <begin position="1097"/>
        <end position="1120"/>
    </location>
</feature>
<evidence type="ECO:0000313" key="2">
    <source>
        <dbReference type="EMBL" id="KAK7542371.1"/>
    </source>
</evidence>
<reference evidence="2 3" key="1">
    <citation type="submission" date="2024-04" db="EMBL/GenBank/DDBJ databases">
        <title>Phyllosticta paracitricarpa is synonymous to the EU quarantine fungus P. citricarpa based on phylogenomic analyses.</title>
        <authorList>
            <consortium name="Lawrence Berkeley National Laboratory"/>
            <person name="Van ingen-buijs V.A."/>
            <person name="Van westerhoven A.C."/>
            <person name="Haridas S."/>
            <person name="Skiadas P."/>
            <person name="Martin F."/>
            <person name="Groenewald J.Z."/>
            <person name="Crous P.W."/>
            <person name="Seidl M.F."/>
        </authorList>
    </citation>
    <scope>NUCLEOTIDE SEQUENCE [LARGE SCALE GENOMIC DNA]</scope>
    <source>
        <strain evidence="2 3">CPC 17464</strain>
    </source>
</reference>
<comment type="caution">
    <text evidence="2">The sequence shown here is derived from an EMBL/GenBank/DDBJ whole genome shotgun (WGS) entry which is preliminary data.</text>
</comment>
<keyword evidence="3" id="KW-1185">Reference proteome</keyword>
<feature type="compositionally biased region" description="Basic and acidic residues" evidence="1">
    <location>
        <begin position="1153"/>
        <end position="1163"/>
    </location>
</feature>
<evidence type="ECO:0000256" key="1">
    <source>
        <dbReference type="SAM" id="MobiDB-lite"/>
    </source>
</evidence>
<dbReference type="Proteomes" id="UP001360953">
    <property type="component" value="Unassembled WGS sequence"/>
</dbReference>
<feature type="compositionally biased region" description="Acidic residues" evidence="1">
    <location>
        <begin position="1239"/>
        <end position="1250"/>
    </location>
</feature>
<dbReference type="SUPFAM" id="SSF48452">
    <property type="entry name" value="TPR-like"/>
    <property type="match status" value="1"/>
</dbReference>
<name>A0ABR1M782_9PEZI</name>
<feature type="region of interest" description="Disordered" evidence="1">
    <location>
        <begin position="1153"/>
        <end position="1323"/>
    </location>
</feature>
<protein>
    <recommendedName>
        <fullName evidence="4">C2H2-type domain-containing protein</fullName>
    </recommendedName>
</protein>